<keyword evidence="2 10" id="KW-0479">Metal-binding</keyword>
<dbReference type="Pfam" id="PF01867">
    <property type="entry name" value="Cas_Cas1"/>
    <property type="match status" value="1"/>
</dbReference>
<evidence type="ECO:0000256" key="5">
    <source>
        <dbReference type="ARBA" id="ARBA00022842"/>
    </source>
</evidence>
<dbReference type="InterPro" id="IPR019856">
    <property type="entry name" value="CRISPR-assoc_Cas1_DVULG"/>
</dbReference>
<dbReference type="HAMAP" id="MF_01470">
    <property type="entry name" value="Cas1"/>
    <property type="match status" value="1"/>
</dbReference>
<dbReference type="NCBIfam" id="TIGR00287">
    <property type="entry name" value="cas1"/>
    <property type="match status" value="1"/>
</dbReference>
<dbReference type="GO" id="GO:0004520">
    <property type="term" value="F:DNA endonuclease activity"/>
    <property type="evidence" value="ECO:0007669"/>
    <property type="project" value="InterPro"/>
</dbReference>
<dbReference type="InterPro" id="IPR002729">
    <property type="entry name" value="CRISPR-assoc_Cas1"/>
</dbReference>
<dbReference type="AlphaFoldDB" id="A0A975P7E7"/>
<dbReference type="RefSeq" id="WP_215504557.1">
    <property type="nucleotide sequence ID" value="NZ_CP076361.1"/>
</dbReference>
<feature type="binding site" evidence="10">
    <location>
        <position position="250"/>
    </location>
    <ligand>
        <name>Mn(2+)</name>
        <dbReference type="ChEBI" id="CHEBI:29035"/>
    </ligand>
</feature>
<comment type="cofactor">
    <cofactor evidence="10">
        <name>Mg(2+)</name>
        <dbReference type="ChEBI" id="CHEBI:18420"/>
    </cofactor>
    <cofactor evidence="10">
        <name>Mn(2+)</name>
        <dbReference type="ChEBI" id="CHEBI:29035"/>
    </cofactor>
</comment>
<reference evidence="11" key="1">
    <citation type="submission" date="2021-06" db="EMBL/GenBank/DDBJ databases">
        <title>Direct submission.</title>
        <authorList>
            <person name="Lee C.-S."/>
            <person name="Jin L."/>
        </authorList>
    </citation>
    <scope>NUCLEOTIDE SEQUENCE</scope>
    <source>
        <strain evidence="11">Con5</strain>
    </source>
</reference>
<evidence type="ECO:0000256" key="6">
    <source>
        <dbReference type="ARBA" id="ARBA00023118"/>
    </source>
</evidence>
<comment type="subunit">
    <text evidence="9 10">Homodimer, forms a heterotetramer with a Cas2 homodimer.</text>
</comment>
<dbReference type="GO" id="GO:0016787">
    <property type="term" value="F:hydrolase activity"/>
    <property type="evidence" value="ECO:0007669"/>
    <property type="project" value="UniProtKB-KW"/>
</dbReference>
<dbReference type="Proteomes" id="UP000679352">
    <property type="component" value="Chromosome"/>
</dbReference>
<evidence type="ECO:0000313" key="12">
    <source>
        <dbReference type="Proteomes" id="UP000679352"/>
    </source>
</evidence>
<dbReference type="NCBIfam" id="TIGR03640">
    <property type="entry name" value="cas1_DVULG"/>
    <property type="match status" value="1"/>
</dbReference>
<keyword evidence="4 10" id="KW-0378">Hydrolase</keyword>
<evidence type="ECO:0000313" key="11">
    <source>
        <dbReference type="EMBL" id="QWK90196.1"/>
    </source>
</evidence>
<dbReference type="GO" id="GO:0003677">
    <property type="term" value="F:DNA binding"/>
    <property type="evidence" value="ECO:0007669"/>
    <property type="project" value="UniProtKB-KW"/>
</dbReference>
<feature type="binding site" evidence="10">
    <location>
        <position position="235"/>
    </location>
    <ligand>
        <name>Mn(2+)</name>
        <dbReference type="ChEBI" id="CHEBI:29035"/>
    </ligand>
</feature>
<dbReference type="InterPro" id="IPR042206">
    <property type="entry name" value="CRISPR-assoc_Cas1_C"/>
</dbReference>
<dbReference type="EMBL" id="CP076361">
    <property type="protein sequence ID" value="QWK90196.1"/>
    <property type="molecule type" value="Genomic_DNA"/>
</dbReference>
<dbReference type="PANTHER" id="PTHR34353:SF2">
    <property type="entry name" value="CRISPR-ASSOCIATED ENDONUCLEASE CAS1 1"/>
    <property type="match status" value="1"/>
</dbReference>
<keyword evidence="5 10" id="KW-0460">Magnesium</keyword>
<keyword evidence="7 10" id="KW-0238">DNA-binding</keyword>
<comment type="similarity">
    <text evidence="10">Belongs to the CRISPR-associated endonuclease Cas1 family.</text>
</comment>
<dbReference type="PANTHER" id="PTHR34353">
    <property type="entry name" value="CRISPR-ASSOCIATED ENDONUCLEASE CAS1 1"/>
    <property type="match status" value="1"/>
</dbReference>
<dbReference type="CDD" id="cd09721">
    <property type="entry name" value="Cas1_I-C"/>
    <property type="match status" value="1"/>
</dbReference>
<keyword evidence="12" id="KW-1185">Reference proteome</keyword>
<dbReference type="InterPro" id="IPR042211">
    <property type="entry name" value="CRISPR-assoc_Cas1_N"/>
</dbReference>
<protein>
    <recommendedName>
        <fullName evidence="10">CRISPR-associated endonuclease Cas1</fullName>
        <ecNumber evidence="10">3.1.-.-</ecNumber>
    </recommendedName>
</protein>
<keyword evidence="3 10" id="KW-0255">Endonuclease</keyword>
<evidence type="ECO:0000256" key="10">
    <source>
        <dbReference type="HAMAP-Rule" id="MF_01470"/>
    </source>
</evidence>
<evidence type="ECO:0000256" key="1">
    <source>
        <dbReference type="ARBA" id="ARBA00022722"/>
    </source>
</evidence>
<gene>
    <name evidence="11" type="primary">cas1c</name>
    <name evidence="10" type="synonym">cas1</name>
    <name evidence="11" type="ORF">KM031_15430</name>
</gene>
<evidence type="ECO:0000256" key="2">
    <source>
        <dbReference type="ARBA" id="ARBA00022723"/>
    </source>
</evidence>
<keyword evidence="1 10" id="KW-0540">Nuclease</keyword>
<dbReference type="EC" id="3.1.-.-" evidence="10"/>
<sequence length="344" mass="38293">MKKLLNTVYVTTEGTALKKEGEALLAEVDGVERARVPLHMLASVVAFGPILLSPALIGICAERGITIALLDRAGRFQARIEGPVSGNVLLRRAQYRVADTAEDIVRSIVMGKIANQRAVIRRALRDYGSEMAAAAREALERASDRMAMILRRVQLSDTGVDALRGSEGEAANLYFAVFDHLIRSPDAELRWTQRSRRPPLDAINALLSFLYTLLTHDCRSACEAVGLDPAVGFLHRDRPGRPSLALDLMEELRAPLADRLALSLVNRRQLRAGDFRQMEGGAVLLTDDARKLVLTAWQERKKEERLHPFLAEKAPFGLVPYLQAQMLARHLRGDLDAYPPWFWS</sequence>
<evidence type="ECO:0000256" key="7">
    <source>
        <dbReference type="ARBA" id="ARBA00023125"/>
    </source>
</evidence>
<keyword evidence="6 10" id="KW-0051">Antiviral defense</keyword>
<evidence type="ECO:0000256" key="9">
    <source>
        <dbReference type="ARBA" id="ARBA00038592"/>
    </source>
</evidence>
<comment type="function">
    <text evidence="10">CRISPR (clustered regularly interspaced short palindromic repeat), is an adaptive immune system that provides protection against mobile genetic elements (viruses, transposable elements and conjugative plasmids). CRISPR clusters contain spacers, sequences complementary to antecedent mobile elements, and target invading nucleic acids. CRISPR clusters are transcribed and processed into CRISPR RNA (crRNA). Acts as a dsDNA endonuclease. Involved in the integration of spacer DNA into the CRISPR cassette.</text>
</comment>
<accession>A0A975P7E7</accession>
<evidence type="ECO:0000256" key="4">
    <source>
        <dbReference type="ARBA" id="ARBA00022801"/>
    </source>
</evidence>
<name>A0A975P7E7_9RHOB</name>
<dbReference type="GO" id="GO:0051607">
    <property type="term" value="P:defense response to virus"/>
    <property type="evidence" value="ECO:0007669"/>
    <property type="project" value="UniProtKB-UniRule"/>
</dbReference>
<evidence type="ECO:0000256" key="3">
    <source>
        <dbReference type="ARBA" id="ARBA00022759"/>
    </source>
</evidence>
<evidence type="ECO:0000256" key="8">
    <source>
        <dbReference type="ARBA" id="ARBA00023211"/>
    </source>
</evidence>
<dbReference type="Gene3D" id="1.20.120.920">
    <property type="entry name" value="CRISPR-associated endonuclease Cas1, C-terminal domain"/>
    <property type="match status" value="1"/>
</dbReference>
<dbReference type="KEGG" id="gfu:KM031_15430"/>
<dbReference type="Gene3D" id="3.100.10.20">
    <property type="entry name" value="CRISPR-associated endonuclease Cas1, N-terminal domain"/>
    <property type="match status" value="1"/>
</dbReference>
<proteinExistence type="inferred from homology"/>
<dbReference type="GO" id="GO:0046872">
    <property type="term" value="F:metal ion binding"/>
    <property type="evidence" value="ECO:0007669"/>
    <property type="project" value="UniProtKB-UniRule"/>
</dbReference>
<keyword evidence="8 10" id="KW-0464">Manganese</keyword>
<feature type="binding site" evidence="10">
    <location>
        <position position="167"/>
    </location>
    <ligand>
        <name>Mn(2+)</name>
        <dbReference type="ChEBI" id="CHEBI:29035"/>
    </ligand>
</feature>
<dbReference type="InterPro" id="IPR050646">
    <property type="entry name" value="Cas1"/>
</dbReference>
<organism evidence="11 12">
    <name type="scientific">Gemmobacter fulvus</name>
    <dbReference type="NCBI Taxonomy" id="2840474"/>
    <lineage>
        <taxon>Bacteria</taxon>
        <taxon>Pseudomonadati</taxon>
        <taxon>Pseudomonadota</taxon>
        <taxon>Alphaproteobacteria</taxon>
        <taxon>Rhodobacterales</taxon>
        <taxon>Paracoccaceae</taxon>
        <taxon>Gemmobacter</taxon>
    </lineage>
</organism>
<dbReference type="GO" id="GO:0043571">
    <property type="term" value="P:maintenance of CRISPR repeat elements"/>
    <property type="evidence" value="ECO:0007669"/>
    <property type="project" value="UniProtKB-UniRule"/>
</dbReference>